<evidence type="ECO:0000256" key="19">
    <source>
        <dbReference type="ARBA" id="ARBA00047899"/>
    </source>
</evidence>
<dbReference type="EC" id="2.7.11.1" evidence="3"/>
<evidence type="ECO:0000256" key="14">
    <source>
        <dbReference type="ARBA" id="ARBA00022840"/>
    </source>
</evidence>
<dbReference type="InterPro" id="IPR001245">
    <property type="entry name" value="Ser-Thr/Tyr_kinase_cat_dom"/>
</dbReference>
<evidence type="ECO:0000256" key="9">
    <source>
        <dbReference type="ARBA" id="ARBA00022692"/>
    </source>
</evidence>
<evidence type="ECO:0000256" key="20">
    <source>
        <dbReference type="ARBA" id="ARBA00048679"/>
    </source>
</evidence>
<comment type="catalytic activity">
    <reaction evidence="20">
        <text>L-seryl-[protein] + ATP = O-phospho-L-seryl-[protein] + ADP + H(+)</text>
        <dbReference type="Rhea" id="RHEA:17989"/>
        <dbReference type="Rhea" id="RHEA-COMP:9863"/>
        <dbReference type="Rhea" id="RHEA-COMP:11604"/>
        <dbReference type="ChEBI" id="CHEBI:15378"/>
        <dbReference type="ChEBI" id="CHEBI:29999"/>
        <dbReference type="ChEBI" id="CHEBI:30616"/>
        <dbReference type="ChEBI" id="CHEBI:83421"/>
        <dbReference type="ChEBI" id="CHEBI:456216"/>
        <dbReference type="EC" id="2.7.11.1"/>
    </reaction>
</comment>
<dbReference type="EMBL" id="NKXS01006198">
    <property type="protein sequence ID" value="PIN01866.1"/>
    <property type="molecule type" value="Genomic_DNA"/>
</dbReference>
<keyword evidence="4" id="KW-1003">Cell membrane</keyword>
<dbReference type="SUPFAM" id="SSF52058">
    <property type="entry name" value="L domain-like"/>
    <property type="match status" value="2"/>
</dbReference>
<evidence type="ECO:0000256" key="3">
    <source>
        <dbReference type="ARBA" id="ARBA00012513"/>
    </source>
</evidence>
<dbReference type="GO" id="GO:0004674">
    <property type="term" value="F:protein serine/threonine kinase activity"/>
    <property type="evidence" value="ECO:0007669"/>
    <property type="project" value="UniProtKB-KW"/>
</dbReference>
<keyword evidence="5 23" id="KW-0723">Serine/threonine-protein kinase</keyword>
<dbReference type="SMART" id="SM00220">
    <property type="entry name" value="S_TKc"/>
    <property type="match status" value="1"/>
</dbReference>
<dbReference type="Pfam" id="PF00560">
    <property type="entry name" value="LRR_1"/>
    <property type="match status" value="4"/>
</dbReference>
<dbReference type="InterPro" id="IPR013210">
    <property type="entry name" value="LRR_N_plant-typ"/>
</dbReference>
<evidence type="ECO:0000313" key="23">
    <source>
        <dbReference type="EMBL" id="PIN01866.1"/>
    </source>
</evidence>
<comment type="subcellular location">
    <subcellularLocation>
        <location evidence="1">Cell membrane</location>
        <topology evidence="1">Single-pass membrane protein</topology>
    </subcellularLocation>
</comment>
<dbReference type="GO" id="GO:0005524">
    <property type="term" value="F:ATP binding"/>
    <property type="evidence" value="ECO:0007669"/>
    <property type="project" value="UniProtKB-UniRule"/>
</dbReference>
<dbReference type="FunFam" id="3.30.200.20:FF:000432">
    <property type="entry name" value="LRR receptor-like serine/threonine-protein kinase EFR"/>
    <property type="match status" value="1"/>
</dbReference>
<keyword evidence="11" id="KW-0677">Repeat</keyword>
<keyword evidence="13 23" id="KW-0418">Kinase</keyword>
<keyword evidence="24" id="KW-1185">Reference proteome</keyword>
<feature type="binding site" evidence="21">
    <location>
        <position position="424"/>
    </location>
    <ligand>
        <name>ATP</name>
        <dbReference type="ChEBI" id="CHEBI:30616"/>
    </ligand>
</feature>
<evidence type="ECO:0000256" key="15">
    <source>
        <dbReference type="ARBA" id="ARBA00022989"/>
    </source>
</evidence>
<evidence type="ECO:0000256" key="21">
    <source>
        <dbReference type="PROSITE-ProRule" id="PRU10141"/>
    </source>
</evidence>
<evidence type="ECO:0000256" key="11">
    <source>
        <dbReference type="ARBA" id="ARBA00022737"/>
    </source>
</evidence>
<dbReference type="Pfam" id="PF13855">
    <property type="entry name" value="LRR_8"/>
    <property type="match status" value="1"/>
</dbReference>
<dbReference type="PROSITE" id="PS00108">
    <property type="entry name" value="PROTEIN_KINASE_ST"/>
    <property type="match status" value="1"/>
</dbReference>
<evidence type="ECO:0000256" key="5">
    <source>
        <dbReference type="ARBA" id="ARBA00022527"/>
    </source>
</evidence>
<comment type="catalytic activity">
    <reaction evidence="19">
        <text>L-threonyl-[protein] + ATP = O-phospho-L-threonyl-[protein] + ADP + H(+)</text>
        <dbReference type="Rhea" id="RHEA:46608"/>
        <dbReference type="Rhea" id="RHEA-COMP:11060"/>
        <dbReference type="Rhea" id="RHEA-COMP:11605"/>
        <dbReference type="ChEBI" id="CHEBI:15378"/>
        <dbReference type="ChEBI" id="CHEBI:30013"/>
        <dbReference type="ChEBI" id="CHEBI:30616"/>
        <dbReference type="ChEBI" id="CHEBI:61977"/>
        <dbReference type="ChEBI" id="CHEBI:456216"/>
        <dbReference type="EC" id="2.7.11.1"/>
    </reaction>
</comment>
<dbReference type="GO" id="GO:0106310">
    <property type="term" value="F:protein serine kinase activity"/>
    <property type="evidence" value="ECO:0007669"/>
    <property type="project" value="RHEA"/>
</dbReference>
<evidence type="ECO:0000256" key="2">
    <source>
        <dbReference type="ARBA" id="ARBA00008684"/>
    </source>
</evidence>
<keyword evidence="7" id="KW-0433">Leucine-rich repeat</keyword>
<keyword evidence="12 21" id="KW-0547">Nucleotide-binding</keyword>
<keyword evidence="14 21" id="KW-0067">ATP-binding</keyword>
<dbReference type="GO" id="GO:0051707">
    <property type="term" value="P:response to other organism"/>
    <property type="evidence" value="ECO:0007669"/>
    <property type="project" value="UniProtKB-ARBA"/>
</dbReference>
<dbReference type="Gene3D" id="3.80.10.10">
    <property type="entry name" value="Ribonuclease Inhibitor"/>
    <property type="match status" value="2"/>
</dbReference>
<dbReference type="Pfam" id="PF08263">
    <property type="entry name" value="LRRNT_2"/>
    <property type="match status" value="1"/>
</dbReference>
<dbReference type="PANTHER" id="PTHR27008">
    <property type="entry name" value="OS04G0122200 PROTEIN"/>
    <property type="match status" value="1"/>
</dbReference>
<dbReference type="FunFam" id="3.80.10.10:FF:000041">
    <property type="entry name" value="LRR receptor-like serine/threonine-protein kinase ERECTA"/>
    <property type="match status" value="1"/>
</dbReference>
<evidence type="ECO:0000256" key="6">
    <source>
        <dbReference type="ARBA" id="ARBA00022553"/>
    </source>
</evidence>
<dbReference type="SUPFAM" id="SSF56112">
    <property type="entry name" value="Protein kinase-like (PK-like)"/>
    <property type="match status" value="1"/>
</dbReference>
<dbReference type="STRING" id="429701.A0A2G9G9B9"/>
<dbReference type="InterPro" id="IPR000719">
    <property type="entry name" value="Prot_kinase_dom"/>
</dbReference>
<evidence type="ECO:0000256" key="8">
    <source>
        <dbReference type="ARBA" id="ARBA00022679"/>
    </source>
</evidence>
<dbReference type="Gene3D" id="3.30.200.20">
    <property type="entry name" value="Phosphorylase Kinase, domain 1"/>
    <property type="match status" value="1"/>
</dbReference>
<evidence type="ECO:0000256" key="7">
    <source>
        <dbReference type="ARBA" id="ARBA00022614"/>
    </source>
</evidence>
<comment type="caution">
    <text evidence="23">The sequence shown here is derived from an EMBL/GenBank/DDBJ whole genome shotgun (WGS) entry which is preliminary data.</text>
</comment>
<evidence type="ECO:0000256" key="4">
    <source>
        <dbReference type="ARBA" id="ARBA00022475"/>
    </source>
</evidence>
<sequence length="697" mass="76996">MLSLLSFKAALVSDPLQTTASWNESTHFCSWTGITCSLRPQRVIKLDLHSSMLVGSLSPSLGNLSLLQEIILYNNSFTGEIPSQIGKLSRLEFLSLENNSFCGETPRNISSCSNLIKLGLGGNRLFGSIPMEFQFLSKLQLFFLYLNNLTGELPLYLGNMTSLVSISLGGNNFVGSIPHTLGNLKNLEVIELGQNNLSGAIPPSFFNLSSLRDIDIPLNQLQGGLPDDIFMSLPRLQKLNLARNQLTGKIPSSVSNATELLLFAINYNGFSGEVPSFEGMRKVDWIALNRNQLGKARPGDLNFMSSLLNCTELKLLHLSENNFEGVLPRFIGNFSKLRRFTIGNNLIYGNIPDEIGELVNLETLYLWSNQLTETSSTDFLPNLSYQTLYKATDGFSEANIIGSGKFSSVYRGVLDENETVVAVKVLKLQVTGAQRSFIAECEALRSIRHRNLVKILTSCSSIDFQGNEFKALVYSYMVNGSLADWLHHEIGERNQQSLTLIRRLNIAIDVASALDYLHHHCGTPLVHCDLKPSNILLDGEFVAHVSDFGLARFTQEATSGQRNSSGGIKGTIGYAAPEYGMGGPPSTYGDVYSYGILLLEIFTGKSPTDEVFTTSLSLHSFAKMAIPDHVMEIVDPVLFYHVHDDEMSGFSKEEIRECLISVIEIGVSCSLEFPKERMDISRAMNQLYSIKNVLLKG</sequence>
<evidence type="ECO:0000256" key="17">
    <source>
        <dbReference type="ARBA" id="ARBA00023170"/>
    </source>
</evidence>
<dbReference type="PROSITE" id="PS00107">
    <property type="entry name" value="PROTEIN_KINASE_ATP"/>
    <property type="match status" value="1"/>
</dbReference>
<keyword evidence="17" id="KW-0675">Receptor</keyword>
<keyword evidence="8 23" id="KW-0808">Transferase</keyword>
<reference evidence="24" key="1">
    <citation type="journal article" date="2018" name="Gigascience">
        <title>Genome assembly of the Pink Ipe (Handroanthus impetiginosus, Bignoniaceae), a highly valued, ecologically keystone Neotropical timber forest tree.</title>
        <authorList>
            <person name="Silva-Junior O.B."/>
            <person name="Grattapaglia D."/>
            <person name="Novaes E."/>
            <person name="Collevatti R.G."/>
        </authorList>
    </citation>
    <scope>NUCLEOTIDE SEQUENCE [LARGE SCALE GENOMIC DNA]</scope>
    <source>
        <strain evidence="24">cv. UFG-1</strain>
    </source>
</reference>
<keyword evidence="9" id="KW-0812">Transmembrane</keyword>
<dbReference type="InterPro" id="IPR003591">
    <property type="entry name" value="Leu-rich_rpt_typical-subtyp"/>
</dbReference>
<comment type="similarity">
    <text evidence="2">Belongs to the protein kinase superfamily. Ser/Thr protein kinase family.</text>
</comment>
<dbReference type="OrthoDB" id="676979at2759"/>
<dbReference type="GO" id="GO:0005886">
    <property type="term" value="C:plasma membrane"/>
    <property type="evidence" value="ECO:0007669"/>
    <property type="project" value="UniProtKB-SubCell"/>
</dbReference>
<feature type="domain" description="Protein kinase" evidence="22">
    <location>
        <begin position="395"/>
        <end position="689"/>
    </location>
</feature>
<dbReference type="InterPro" id="IPR032675">
    <property type="entry name" value="LRR_dom_sf"/>
</dbReference>
<evidence type="ECO:0000256" key="13">
    <source>
        <dbReference type="ARBA" id="ARBA00022777"/>
    </source>
</evidence>
<dbReference type="InterPro" id="IPR008271">
    <property type="entry name" value="Ser/Thr_kinase_AS"/>
</dbReference>
<dbReference type="InterPro" id="IPR001611">
    <property type="entry name" value="Leu-rich_rpt"/>
</dbReference>
<accession>A0A2G9G9B9</accession>
<dbReference type="FunFam" id="1.10.510.10:FF:000358">
    <property type="entry name" value="Putative leucine-rich repeat receptor-like serine/threonine-protein kinase"/>
    <property type="match status" value="1"/>
</dbReference>
<evidence type="ECO:0000259" key="22">
    <source>
        <dbReference type="PROSITE" id="PS50011"/>
    </source>
</evidence>
<keyword evidence="15" id="KW-1133">Transmembrane helix</keyword>
<dbReference type="Gene3D" id="1.10.510.10">
    <property type="entry name" value="Transferase(Phosphotransferase) domain 1"/>
    <property type="match status" value="1"/>
</dbReference>
<dbReference type="PROSITE" id="PS50011">
    <property type="entry name" value="PROTEIN_KINASE_DOM"/>
    <property type="match status" value="1"/>
</dbReference>
<gene>
    <name evidence="23" type="ORF">CDL12_25617</name>
</gene>
<evidence type="ECO:0000256" key="1">
    <source>
        <dbReference type="ARBA" id="ARBA00004162"/>
    </source>
</evidence>
<name>A0A2G9G9B9_9LAMI</name>
<organism evidence="23 24">
    <name type="scientific">Handroanthus impetiginosus</name>
    <dbReference type="NCBI Taxonomy" id="429701"/>
    <lineage>
        <taxon>Eukaryota</taxon>
        <taxon>Viridiplantae</taxon>
        <taxon>Streptophyta</taxon>
        <taxon>Embryophyta</taxon>
        <taxon>Tracheophyta</taxon>
        <taxon>Spermatophyta</taxon>
        <taxon>Magnoliopsida</taxon>
        <taxon>eudicotyledons</taxon>
        <taxon>Gunneridae</taxon>
        <taxon>Pentapetalae</taxon>
        <taxon>asterids</taxon>
        <taxon>lamiids</taxon>
        <taxon>Lamiales</taxon>
        <taxon>Bignoniaceae</taxon>
        <taxon>Crescentiina</taxon>
        <taxon>Tabebuia alliance</taxon>
        <taxon>Handroanthus</taxon>
    </lineage>
</organism>
<keyword evidence="10" id="KW-0732">Signal</keyword>
<dbReference type="PANTHER" id="PTHR27008:SF592">
    <property type="entry name" value="LEUCINE-RICH REPEAT RECEPTOR-LIKE PROTEIN KINASE FAMILY PROTEIN-RELATED"/>
    <property type="match status" value="1"/>
</dbReference>
<evidence type="ECO:0000256" key="12">
    <source>
        <dbReference type="ARBA" id="ARBA00022741"/>
    </source>
</evidence>
<dbReference type="InterPro" id="IPR017441">
    <property type="entry name" value="Protein_kinase_ATP_BS"/>
</dbReference>
<evidence type="ECO:0000256" key="10">
    <source>
        <dbReference type="ARBA" id="ARBA00022729"/>
    </source>
</evidence>
<dbReference type="InterPro" id="IPR051809">
    <property type="entry name" value="Plant_receptor-like_S/T_kinase"/>
</dbReference>
<dbReference type="Pfam" id="PF07714">
    <property type="entry name" value="PK_Tyr_Ser-Thr"/>
    <property type="match status" value="1"/>
</dbReference>
<evidence type="ECO:0000256" key="18">
    <source>
        <dbReference type="ARBA" id="ARBA00023180"/>
    </source>
</evidence>
<dbReference type="PROSITE" id="PS51450">
    <property type="entry name" value="LRR"/>
    <property type="match status" value="1"/>
</dbReference>
<evidence type="ECO:0000313" key="24">
    <source>
        <dbReference type="Proteomes" id="UP000231279"/>
    </source>
</evidence>
<keyword evidence="6" id="KW-0597">Phosphoprotein</keyword>
<dbReference type="GO" id="GO:0006952">
    <property type="term" value="P:defense response"/>
    <property type="evidence" value="ECO:0007669"/>
    <property type="project" value="UniProtKB-ARBA"/>
</dbReference>
<dbReference type="InterPro" id="IPR011009">
    <property type="entry name" value="Kinase-like_dom_sf"/>
</dbReference>
<dbReference type="Proteomes" id="UP000231279">
    <property type="component" value="Unassembled WGS sequence"/>
</dbReference>
<dbReference type="SMART" id="SM00369">
    <property type="entry name" value="LRR_TYP"/>
    <property type="match status" value="4"/>
</dbReference>
<dbReference type="AlphaFoldDB" id="A0A2G9G9B9"/>
<protein>
    <recommendedName>
        <fullName evidence="3">non-specific serine/threonine protein kinase</fullName>
        <ecNumber evidence="3">2.7.11.1</ecNumber>
    </recommendedName>
</protein>
<evidence type="ECO:0000256" key="16">
    <source>
        <dbReference type="ARBA" id="ARBA00023136"/>
    </source>
</evidence>
<keyword evidence="16" id="KW-0472">Membrane</keyword>
<keyword evidence="18" id="KW-0325">Glycoprotein</keyword>
<proteinExistence type="inferred from homology"/>
<dbReference type="FunFam" id="3.80.10.10:FF:000383">
    <property type="entry name" value="Leucine-rich repeat receptor protein kinase EMS1"/>
    <property type="match status" value="1"/>
</dbReference>